<sequence length="465" mass="50839">MSVPEQAQPLDTVSEEQAPQIENTEEAQAELARLQAAATKEYSLKNYAGASEFYSQASQLQAQLNGEMSLDNADLLYQYGRCLYHLAVSNSDVLGNKVAGSGEPQRKKRKTKSAAANNDALKDGEQKTAEEVVEAVVDENDGTTTKKEDAAANKPFFQITGDENWTDSEDEGDDAEAEDEEDEDEADDFAVAYEILDMARVLLTRKLASLPSTYSGKGKAKETTLIENPEARQVMDRLADTHDLQSELSLENENFPLAVAEGRSALELKQKLYPLESSLLAEAHFKLALAMEFASVTTTNEEAVEQGATKEETVDEDLRKEAATHLESAIQSCRLRISKENTSLPSLPTDKQDAKKKEIKDVQEMIEEMEQRLTDLRTPVAAASGAENPLRGILGGMLGETPADQKTRIAEATANANDLSGLVKKKKSKPVEPAAATLPIQKRKIEDGEEVTSKKAKVEEEVKDA</sequence>
<dbReference type="STRING" id="1043002.A0A074X8S7"/>
<accession>A0A074X8S7</accession>
<dbReference type="InterPro" id="IPR011990">
    <property type="entry name" value="TPR-like_helical_dom_sf"/>
</dbReference>
<dbReference type="Pfam" id="PF10516">
    <property type="entry name" value="SHNi-TPR"/>
    <property type="match status" value="1"/>
</dbReference>
<feature type="domain" description="Tetratricopeptide SHNi-TPR" evidence="4">
    <location>
        <begin position="239"/>
        <end position="276"/>
    </location>
</feature>
<evidence type="ECO:0000256" key="3">
    <source>
        <dbReference type="SAM" id="MobiDB-lite"/>
    </source>
</evidence>
<keyword evidence="2" id="KW-0802">TPR repeat</keyword>
<gene>
    <name evidence="5" type="ORF">M438DRAFT_347647</name>
</gene>
<dbReference type="Gene3D" id="1.25.40.10">
    <property type="entry name" value="Tetratricopeptide repeat domain"/>
    <property type="match status" value="1"/>
</dbReference>
<dbReference type="AlphaFoldDB" id="A0A074X8S7"/>
<feature type="compositionally biased region" description="Polar residues" evidence="3">
    <location>
        <begin position="9"/>
        <end position="22"/>
    </location>
</feature>
<feature type="region of interest" description="Disordered" evidence="3">
    <location>
        <begin position="139"/>
        <end position="185"/>
    </location>
</feature>
<dbReference type="GO" id="GO:0005654">
    <property type="term" value="C:nucleoplasm"/>
    <property type="evidence" value="ECO:0007669"/>
    <property type="project" value="TreeGrafter"/>
</dbReference>
<proteinExistence type="predicted"/>
<evidence type="ECO:0000256" key="2">
    <source>
        <dbReference type="ARBA" id="ARBA00022803"/>
    </source>
</evidence>
<name>A0A074X8S7_AURPU</name>
<evidence type="ECO:0000313" key="6">
    <source>
        <dbReference type="Proteomes" id="UP000030706"/>
    </source>
</evidence>
<evidence type="ECO:0000259" key="4">
    <source>
        <dbReference type="Pfam" id="PF10516"/>
    </source>
</evidence>
<dbReference type="GO" id="GO:0034080">
    <property type="term" value="P:CENP-A containing chromatin assembly"/>
    <property type="evidence" value="ECO:0007669"/>
    <property type="project" value="TreeGrafter"/>
</dbReference>
<dbReference type="OrthoDB" id="5587616at2759"/>
<feature type="compositionally biased region" description="Acidic residues" evidence="3">
    <location>
        <begin position="164"/>
        <end position="185"/>
    </location>
</feature>
<dbReference type="Proteomes" id="UP000030706">
    <property type="component" value="Unassembled WGS sequence"/>
</dbReference>
<dbReference type="PANTHER" id="PTHR15081:SF1">
    <property type="entry name" value="NUCLEAR AUTOANTIGENIC SPERM PROTEIN"/>
    <property type="match status" value="1"/>
</dbReference>
<keyword evidence="1" id="KW-0677">Repeat</keyword>
<evidence type="ECO:0000313" key="5">
    <source>
        <dbReference type="EMBL" id="KEQ81930.1"/>
    </source>
</evidence>
<dbReference type="GO" id="GO:0042393">
    <property type="term" value="F:histone binding"/>
    <property type="evidence" value="ECO:0007669"/>
    <property type="project" value="TreeGrafter"/>
</dbReference>
<dbReference type="GO" id="GO:0006335">
    <property type="term" value="P:DNA replication-dependent chromatin assembly"/>
    <property type="evidence" value="ECO:0007669"/>
    <property type="project" value="TreeGrafter"/>
</dbReference>
<organism evidence="5 6">
    <name type="scientific">Aureobasidium pullulans EXF-150</name>
    <dbReference type="NCBI Taxonomy" id="1043002"/>
    <lineage>
        <taxon>Eukaryota</taxon>
        <taxon>Fungi</taxon>
        <taxon>Dikarya</taxon>
        <taxon>Ascomycota</taxon>
        <taxon>Pezizomycotina</taxon>
        <taxon>Dothideomycetes</taxon>
        <taxon>Dothideomycetidae</taxon>
        <taxon>Dothideales</taxon>
        <taxon>Saccotheciaceae</taxon>
        <taxon>Aureobasidium</taxon>
    </lineage>
</organism>
<feature type="region of interest" description="Disordered" evidence="3">
    <location>
        <begin position="1"/>
        <end position="28"/>
    </location>
</feature>
<evidence type="ECO:0000256" key="1">
    <source>
        <dbReference type="ARBA" id="ARBA00022737"/>
    </source>
</evidence>
<dbReference type="InterPro" id="IPR051730">
    <property type="entry name" value="NASP-like"/>
</dbReference>
<dbReference type="EMBL" id="KL584989">
    <property type="protein sequence ID" value="KEQ81930.1"/>
    <property type="molecule type" value="Genomic_DNA"/>
</dbReference>
<dbReference type="GeneID" id="40748257"/>
<reference evidence="5 6" key="1">
    <citation type="journal article" date="2014" name="BMC Genomics">
        <title>Genome sequencing of four Aureobasidium pullulans varieties: biotechnological potential, stress tolerance, and description of new species.</title>
        <authorList>
            <person name="Gostin Ar C."/>
            <person name="Ohm R.A."/>
            <person name="Kogej T."/>
            <person name="Sonjak S."/>
            <person name="Turk M."/>
            <person name="Zajc J."/>
            <person name="Zalar P."/>
            <person name="Grube M."/>
            <person name="Sun H."/>
            <person name="Han J."/>
            <person name="Sharma A."/>
            <person name="Chiniquy J."/>
            <person name="Ngan C.Y."/>
            <person name="Lipzen A."/>
            <person name="Barry K."/>
            <person name="Grigoriev I.V."/>
            <person name="Gunde-Cimerman N."/>
        </authorList>
    </citation>
    <scope>NUCLEOTIDE SEQUENCE [LARGE SCALE GENOMIC DNA]</scope>
    <source>
        <strain evidence="5 6">EXF-150</strain>
    </source>
</reference>
<dbReference type="PANTHER" id="PTHR15081">
    <property type="entry name" value="NUCLEAR AUTOANTIGENIC SPERM PROTEIN NASP -RELATED"/>
    <property type="match status" value="1"/>
</dbReference>
<keyword evidence="6" id="KW-1185">Reference proteome</keyword>
<dbReference type="RefSeq" id="XP_029758117.1">
    <property type="nucleotide sequence ID" value="XM_029905951.1"/>
</dbReference>
<dbReference type="InterPro" id="IPR019544">
    <property type="entry name" value="Tetratricopeptide_SHNi-TPR_dom"/>
</dbReference>
<dbReference type="HOGENOM" id="CLU_028900_1_0_1"/>
<protein>
    <recommendedName>
        <fullName evidence="4">Tetratricopeptide SHNi-TPR domain-containing protein</fullName>
    </recommendedName>
</protein>
<feature type="region of interest" description="Disordered" evidence="3">
    <location>
        <begin position="95"/>
        <end position="127"/>
    </location>
</feature>